<dbReference type="EMBL" id="JAYKXN010000002">
    <property type="protein sequence ID" value="KAK7311484.1"/>
    <property type="molecule type" value="Genomic_DNA"/>
</dbReference>
<keyword evidence="1" id="KW-0472">Membrane</keyword>
<feature type="transmembrane region" description="Helical" evidence="1">
    <location>
        <begin position="30"/>
        <end position="50"/>
    </location>
</feature>
<proteinExistence type="predicted"/>
<keyword evidence="1" id="KW-1133">Transmembrane helix</keyword>
<keyword evidence="1" id="KW-0812">Transmembrane</keyword>
<protein>
    <submittedName>
        <fullName evidence="2">Uncharacterized protein</fullName>
    </submittedName>
</protein>
<gene>
    <name evidence="2" type="ORF">RJT34_09667</name>
</gene>
<feature type="transmembrane region" description="Helical" evidence="1">
    <location>
        <begin position="96"/>
        <end position="121"/>
    </location>
</feature>
<dbReference type="Proteomes" id="UP001359559">
    <property type="component" value="Unassembled WGS sequence"/>
</dbReference>
<dbReference type="PANTHER" id="PTHR33133">
    <property type="entry name" value="OS08G0107100 PROTEIN-RELATED"/>
    <property type="match status" value="1"/>
</dbReference>
<sequence length="332" mass="37861">MDREQEEMQFLGFFGVFKESYKIIFAWSKIFNKITLTLILPLSLIFLVHIEVSNILFAKIMHNTQQIIDTPQDTPQYQKLSDIISSEWATFLLFKLLYFTLLLIFSLLSTSAVVYTVASIYTSRDISFSKVIIVVPKVWKRLMVTFVCTFIAFFAYNVMALLVFIIWALTVGGRSGSAAVLLLLAVLYFAGFVYLTVVWQMASVVTVLEESCGVPAMVKSNELIKGKMGLCVLVFLTLVVSFGLVQFLFRKTVVKGWSLGFVDRGIYGTLALVLFSQLYLFQLVIQTVLYFVCKSFHHQNIDKSALSDHLEVYHGEYEPLKSKDVQLEQYHV</sequence>
<dbReference type="AlphaFoldDB" id="A0AAN9K927"/>
<name>A0AAN9K927_CLITE</name>
<organism evidence="2 3">
    <name type="scientific">Clitoria ternatea</name>
    <name type="common">Butterfly pea</name>
    <dbReference type="NCBI Taxonomy" id="43366"/>
    <lineage>
        <taxon>Eukaryota</taxon>
        <taxon>Viridiplantae</taxon>
        <taxon>Streptophyta</taxon>
        <taxon>Embryophyta</taxon>
        <taxon>Tracheophyta</taxon>
        <taxon>Spermatophyta</taxon>
        <taxon>Magnoliopsida</taxon>
        <taxon>eudicotyledons</taxon>
        <taxon>Gunneridae</taxon>
        <taxon>Pentapetalae</taxon>
        <taxon>rosids</taxon>
        <taxon>fabids</taxon>
        <taxon>Fabales</taxon>
        <taxon>Fabaceae</taxon>
        <taxon>Papilionoideae</taxon>
        <taxon>50 kb inversion clade</taxon>
        <taxon>NPAAA clade</taxon>
        <taxon>indigoferoid/millettioid clade</taxon>
        <taxon>Phaseoleae</taxon>
        <taxon>Clitoria</taxon>
    </lineage>
</organism>
<reference evidence="2 3" key="1">
    <citation type="submission" date="2024-01" db="EMBL/GenBank/DDBJ databases">
        <title>The genomes of 5 underutilized Papilionoideae crops provide insights into root nodulation and disease resistance.</title>
        <authorList>
            <person name="Yuan L."/>
        </authorList>
    </citation>
    <scope>NUCLEOTIDE SEQUENCE [LARGE SCALE GENOMIC DNA]</scope>
    <source>
        <strain evidence="2">LY-2023</strain>
        <tissue evidence="2">Leaf</tissue>
    </source>
</reference>
<feature type="transmembrane region" description="Helical" evidence="1">
    <location>
        <begin position="229"/>
        <end position="249"/>
    </location>
</feature>
<comment type="caution">
    <text evidence="2">The sequence shown here is derived from an EMBL/GenBank/DDBJ whole genome shotgun (WGS) entry which is preliminary data.</text>
</comment>
<evidence type="ECO:0000256" key="1">
    <source>
        <dbReference type="SAM" id="Phobius"/>
    </source>
</evidence>
<keyword evidence="3" id="KW-1185">Reference proteome</keyword>
<evidence type="ECO:0000313" key="3">
    <source>
        <dbReference type="Proteomes" id="UP001359559"/>
    </source>
</evidence>
<feature type="transmembrane region" description="Helical" evidence="1">
    <location>
        <begin position="269"/>
        <end position="293"/>
    </location>
</feature>
<accession>A0AAN9K927</accession>
<feature type="transmembrane region" description="Helical" evidence="1">
    <location>
        <begin position="181"/>
        <end position="208"/>
    </location>
</feature>
<evidence type="ECO:0000313" key="2">
    <source>
        <dbReference type="EMBL" id="KAK7311484.1"/>
    </source>
</evidence>
<feature type="transmembrane region" description="Helical" evidence="1">
    <location>
        <begin position="142"/>
        <end position="169"/>
    </location>
</feature>
<dbReference type="PANTHER" id="PTHR33133:SF51">
    <property type="entry name" value="THH1_TOM1_TOM3 DOMAIN-CONTAINING PROTEIN"/>
    <property type="match status" value="1"/>
</dbReference>